<dbReference type="CDD" id="cd00084">
    <property type="entry name" value="HMG-box_SF"/>
    <property type="match status" value="1"/>
</dbReference>
<dbReference type="InterPro" id="IPR009071">
    <property type="entry name" value="HMG_box_dom"/>
</dbReference>
<feature type="region of interest" description="Disordered" evidence="3">
    <location>
        <begin position="308"/>
        <end position="337"/>
    </location>
</feature>
<protein>
    <recommendedName>
        <fullName evidence="4">HMG box domain-containing protein</fullName>
    </recommendedName>
</protein>
<dbReference type="GO" id="GO:0005634">
    <property type="term" value="C:nucleus"/>
    <property type="evidence" value="ECO:0007669"/>
    <property type="project" value="UniProtKB-UniRule"/>
</dbReference>
<dbReference type="Pfam" id="PF00505">
    <property type="entry name" value="HMG_box"/>
    <property type="match status" value="1"/>
</dbReference>
<evidence type="ECO:0000256" key="1">
    <source>
        <dbReference type="ARBA" id="ARBA00023125"/>
    </source>
</evidence>
<accession>A0A0G4F299</accession>
<keyword evidence="1 2" id="KW-0238">DNA-binding</keyword>
<evidence type="ECO:0000256" key="3">
    <source>
        <dbReference type="SAM" id="MobiDB-lite"/>
    </source>
</evidence>
<evidence type="ECO:0000313" key="5">
    <source>
        <dbReference type="EMBL" id="CEM05756.1"/>
    </source>
</evidence>
<gene>
    <name evidence="5" type="ORF">Vbra_14302</name>
</gene>
<organism evidence="5 6">
    <name type="scientific">Vitrella brassicaformis (strain CCMP3155)</name>
    <dbReference type="NCBI Taxonomy" id="1169540"/>
    <lineage>
        <taxon>Eukaryota</taxon>
        <taxon>Sar</taxon>
        <taxon>Alveolata</taxon>
        <taxon>Colpodellida</taxon>
        <taxon>Vitrellaceae</taxon>
        <taxon>Vitrella</taxon>
    </lineage>
</organism>
<name>A0A0G4F299_VITBC</name>
<feature type="DNA-binding region" description="HMG box" evidence="2">
    <location>
        <begin position="166"/>
        <end position="236"/>
    </location>
</feature>
<evidence type="ECO:0000313" key="6">
    <source>
        <dbReference type="Proteomes" id="UP000041254"/>
    </source>
</evidence>
<dbReference type="GO" id="GO:0003677">
    <property type="term" value="F:DNA binding"/>
    <property type="evidence" value="ECO:0007669"/>
    <property type="project" value="UniProtKB-UniRule"/>
</dbReference>
<dbReference type="AlphaFoldDB" id="A0A0G4F299"/>
<dbReference type="PANTHER" id="PTHR48112">
    <property type="entry name" value="HIGH MOBILITY GROUP PROTEIN DSP1"/>
    <property type="match status" value="1"/>
</dbReference>
<dbReference type="PROSITE" id="PS50118">
    <property type="entry name" value="HMG_BOX_2"/>
    <property type="match status" value="1"/>
</dbReference>
<evidence type="ECO:0000259" key="4">
    <source>
        <dbReference type="PROSITE" id="PS50118"/>
    </source>
</evidence>
<evidence type="ECO:0000256" key="2">
    <source>
        <dbReference type="PROSITE-ProRule" id="PRU00267"/>
    </source>
</evidence>
<dbReference type="Gene3D" id="1.10.30.10">
    <property type="entry name" value="High mobility group box domain"/>
    <property type="match status" value="1"/>
</dbReference>
<dbReference type="STRING" id="1169540.A0A0G4F299"/>
<dbReference type="InterPro" id="IPR050342">
    <property type="entry name" value="HMGB"/>
</dbReference>
<dbReference type="OrthoDB" id="1919336at2759"/>
<sequence>EEVQQQKHQYDGLIKEVMAVSAFLKPVSGDDPIRSVEVCGHLIATAESTLTEMGNVALASRFQLWPAAVEDVSEEHIRRLVDYHRRKRHAAAVADECLQGCVAVPLKMGNGPKQDFFNKTAAMYGVDLSGIDLSVETEESAEVVQQGTTTAAAKKAAKKLKDSNEPKRARSAFILFTMDRRDELIAQDPNLYGRVTEVSKICGAEWKSMTDEQRNSYKIKAEKDKARYEREIIEYHKQLAAVDGDPQPGGISRDQVMQKPVVLPKFPLGGKGKATDKSAPPPWARPAAKKVKVRGNIPSIQEALDEAIAGPAPIPSKMGQKASAAKTETQEDMGDDG</sequence>
<dbReference type="InterPro" id="IPR036910">
    <property type="entry name" value="HMG_box_dom_sf"/>
</dbReference>
<reference evidence="5 6" key="1">
    <citation type="submission" date="2014-11" db="EMBL/GenBank/DDBJ databases">
        <authorList>
            <person name="Zhu J."/>
            <person name="Qi W."/>
            <person name="Song R."/>
        </authorList>
    </citation>
    <scope>NUCLEOTIDE SEQUENCE [LARGE SCALE GENOMIC DNA]</scope>
</reference>
<dbReference type="Proteomes" id="UP000041254">
    <property type="component" value="Unassembled WGS sequence"/>
</dbReference>
<dbReference type="SMART" id="SM00398">
    <property type="entry name" value="HMG"/>
    <property type="match status" value="1"/>
</dbReference>
<keyword evidence="6" id="KW-1185">Reference proteome</keyword>
<dbReference type="InParanoid" id="A0A0G4F299"/>
<feature type="region of interest" description="Disordered" evidence="3">
    <location>
        <begin position="266"/>
        <end position="292"/>
    </location>
</feature>
<feature type="domain" description="HMG box" evidence="4">
    <location>
        <begin position="166"/>
        <end position="236"/>
    </location>
</feature>
<keyword evidence="2" id="KW-0539">Nucleus</keyword>
<dbReference type="SUPFAM" id="SSF47095">
    <property type="entry name" value="HMG-box"/>
    <property type="match status" value="1"/>
</dbReference>
<dbReference type="EMBL" id="CDMY01000364">
    <property type="protein sequence ID" value="CEM05756.1"/>
    <property type="molecule type" value="Genomic_DNA"/>
</dbReference>
<feature type="non-terminal residue" evidence="5">
    <location>
        <position position="1"/>
    </location>
</feature>
<proteinExistence type="predicted"/>
<dbReference type="VEuPathDB" id="CryptoDB:Vbra_14302"/>